<proteinExistence type="predicted"/>
<keyword evidence="3" id="KW-1185">Reference proteome</keyword>
<dbReference type="Gene3D" id="3.10.450.360">
    <property type="match status" value="1"/>
</dbReference>
<keyword evidence="1" id="KW-0732">Signal</keyword>
<gene>
    <name evidence="2" type="ORF">ACFOOI_11005</name>
</gene>
<feature type="signal peptide" evidence="1">
    <location>
        <begin position="1"/>
        <end position="21"/>
    </location>
</feature>
<evidence type="ECO:0000313" key="2">
    <source>
        <dbReference type="EMBL" id="MFC3811185.1"/>
    </source>
</evidence>
<organism evidence="2 3">
    <name type="scientific">Lacihabitans lacunae</name>
    <dbReference type="NCBI Taxonomy" id="1028214"/>
    <lineage>
        <taxon>Bacteria</taxon>
        <taxon>Pseudomonadati</taxon>
        <taxon>Bacteroidota</taxon>
        <taxon>Cytophagia</taxon>
        <taxon>Cytophagales</taxon>
        <taxon>Leadbetterellaceae</taxon>
        <taxon>Lacihabitans</taxon>
    </lineage>
</organism>
<dbReference type="RefSeq" id="WP_379837971.1">
    <property type="nucleotide sequence ID" value="NZ_JBHRYQ010000001.1"/>
</dbReference>
<feature type="chain" id="PRO_5045613047" description="Beta-lactamase-inhibitor-like PepSY-like domain-containing protein" evidence="1">
    <location>
        <begin position="22"/>
        <end position="182"/>
    </location>
</feature>
<comment type="caution">
    <text evidence="2">The sequence shown here is derived from an EMBL/GenBank/DDBJ whole genome shotgun (WGS) entry which is preliminary data.</text>
</comment>
<evidence type="ECO:0000256" key="1">
    <source>
        <dbReference type="SAM" id="SignalP"/>
    </source>
</evidence>
<sequence>MKNLILASAILASSVATNAMAQTTTELFTAKLEERTIPIELISKVKKDFPDNKIVEYRSFPMELLGENWVVKTNPDADPNTPVDTYQVEMLGKDSKVSAIYSPNGNLNSYRAKLKNVALPLEIDKKISEMYPGWIAAKDHETITVNKKNETSKYYKVEIKKGKEKMHLLFNKDLELEKSIKI</sequence>
<dbReference type="EMBL" id="JBHRYQ010000001">
    <property type="protein sequence ID" value="MFC3811185.1"/>
    <property type="molecule type" value="Genomic_DNA"/>
</dbReference>
<protein>
    <recommendedName>
        <fullName evidence="4">Beta-lactamase-inhibitor-like PepSY-like domain-containing protein</fullName>
    </recommendedName>
</protein>
<evidence type="ECO:0000313" key="3">
    <source>
        <dbReference type="Proteomes" id="UP001595616"/>
    </source>
</evidence>
<dbReference type="Proteomes" id="UP001595616">
    <property type="component" value="Unassembled WGS sequence"/>
</dbReference>
<reference evidence="3" key="1">
    <citation type="journal article" date="2019" name="Int. J. Syst. Evol. Microbiol.">
        <title>The Global Catalogue of Microorganisms (GCM) 10K type strain sequencing project: providing services to taxonomists for standard genome sequencing and annotation.</title>
        <authorList>
            <consortium name="The Broad Institute Genomics Platform"/>
            <consortium name="The Broad Institute Genome Sequencing Center for Infectious Disease"/>
            <person name="Wu L."/>
            <person name="Ma J."/>
        </authorList>
    </citation>
    <scope>NUCLEOTIDE SEQUENCE [LARGE SCALE GENOMIC DNA]</scope>
    <source>
        <strain evidence="3">CECT 7956</strain>
    </source>
</reference>
<accession>A0ABV7YVY3</accession>
<evidence type="ECO:0008006" key="4">
    <source>
        <dbReference type="Google" id="ProtNLM"/>
    </source>
</evidence>
<name>A0ABV7YVY3_9BACT</name>